<protein>
    <submittedName>
        <fullName evidence="2">Uncharacterized protein</fullName>
    </submittedName>
</protein>
<reference evidence="2 3" key="1">
    <citation type="submission" date="2020-06" db="EMBL/GenBank/DDBJ databases">
        <title>Transcriptomic and genomic resources for Thalictrum thalictroides and T. hernandezii: Facilitating candidate gene discovery in an emerging model plant lineage.</title>
        <authorList>
            <person name="Arias T."/>
            <person name="Riano-Pachon D.M."/>
            <person name="Di Stilio V.S."/>
        </authorList>
    </citation>
    <scope>NUCLEOTIDE SEQUENCE [LARGE SCALE GENOMIC DNA]</scope>
    <source>
        <strain evidence="3">cv. WT478/WT964</strain>
        <tissue evidence="2">Leaves</tissue>
    </source>
</reference>
<evidence type="ECO:0000313" key="3">
    <source>
        <dbReference type="Proteomes" id="UP000554482"/>
    </source>
</evidence>
<feature type="region of interest" description="Disordered" evidence="1">
    <location>
        <begin position="1"/>
        <end position="30"/>
    </location>
</feature>
<proteinExistence type="predicted"/>
<organism evidence="2 3">
    <name type="scientific">Thalictrum thalictroides</name>
    <name type="common">Rue-anemone</name>
    <name type="synonym">Anemone thalictroides</name>
    <dbReference type="NCBI Taxonomy" id="46969"/>
    <lineage>
        <taxon>Eukaryota</taxon>
        <taxon>Viridiplantae</taxon>
        <taxon>Streptophyta</taxon>
        <taxon>Embryophyta</taxon>
        <taxon>Tracheophyta</taxon>
        <taxon>Spermatophyta</taxon>
        <taxon>Magnoliopsida</taxon>
        <taxon>Ranunculales</taxon>
        <taxon>Ranunculaceae</taxon>
        <taxon>Thalictroideae</taxon>
        <taxon>Thalictrum</taxon>
    </lineage>
</organism>
<feature type="compositionally biased region" description="Basic and acidic residues" evidence="1">
    <location>
        <begin position="59"/>
        <end position="68"/>
    </location>
</feature>
<dbReference type="AlphaFoldDB" id="A0A7J6V468"/>
<evidence type="ECO:0000256" key="1">
    <source>
        <dbReference type="SAM" id="MobiDB-lite"/>
    </source>
</evidence>
<dbReference type="Proteomes" id="UP000554482">
    <property type="component" value="Unassembled WGS sequence"/>
</dbReference>
<name>A0A7J6V468_THATH</name>
<accession>A0A7J6V468</accession>
<feature type="compositionally biased region" description="Basic and acidic residues" evidence="1">
    <location>
        <begin position="1"/>
        <end position="19"/>
    </location>
</feature>
<gene>
    <name evidence="2" type="ORF">FRX31_030554</name>
</gene>
<evidence type="ECO:0000313" key="2">
    <source>
        <dbReference type="EMBL" id="KAF5179859.1"/>
    </source>
</evidence>
<feature type="region of interest" description="Disordered" evidence="1">
    <location>
        <begin position="47"/>
        <end position="68"/>
    </location>
</feature>
<feature type="non-terminal residue" evidence="2">
    <location>
        <position position="68"/>
    </location>
</feature>
<comment type="caution">
    <text evidence="2">The sequence shown here is derived from an EMBL/GenBank/DDBJ whole genome shotgun (WGS) entry which is preliminary data.</text>
</comment>
<keyword evidence="3" id="KW-1185">Reference proteome</keyword>
<dbReference type="EMBL" id="JABWDY010038230">
    <property type="protein sequence ID" value="KAF5179859.1"/>
    <property type="molecule type" value="Genomic_DNA"/>
</dbReference>
<sequence length="68" mass="7540">MDHPFRDGKGLGLRTKESRPPPQRLKGSAILKKLKKVHFTPDKILKGSAQSVNLDEEDSARQDDDGGE</sequence>